<dbReference type="Pfam" id="PF02348">
    <property type="entry name" value="CTP_transf_3"/>
    <property type="match status" value="1"/>
</dbReference>
<gene>
    <name evidence="1" type="ORF">DW888_19810</name>
</gene>
<dbReference type="PANTHER" id="PTHR21485">
    <property type="entry name" value="HAD SUPERFAMILY MEMBERS CMAS AND KDSC"/>
    <property type="match status" value="1"/>
</dbReference>
<dbReference type="Proteomes" id="UP000284379">
    <property type="component" value="Unassembled WGS sequence"/>
</dbReference>
<proteinExistence type="predicted"/>
<sequence length="235" mass="26635">MEININEVLFVIPARGGSKRLPKKNIKSLAGKPLICYSIDVARQLTDDSGICISTDSDDIISVVGDYGYKVPFRRPDELASDTATTNEVLVHAINYYKKLGKEYKYIVLLQVTSPLRRKEDILNALSLIDDRCDMVVSVCKSHAASVMCHENEDGFLTPTLKKNYGRCQDFKGEYYEFNGSIYAMKVKALLEKGMSAFNRKKYVMPEILSTDIDTEEDFIETEAKLQYLKQTNQL</sequence>
<dbReference type="AlphaFoldDB" id="A0A413V764"/>
<name>A0A413V764_9BACE</name>
<dbReference type="CDD" id="cd02513">
    <property type="entry name" value="CMP-NeuAc_Synthase"/>
    <property type="match status" value="1"/>
</dbReference>
<dbReference type="GO" id="GO:0008781">
    <property type="term" value="F:N-acylneuraminate cytidylyltransferase activity"/>
    <property type="evidence" value="ECO:0007669"/>
    <property type="project" value="TreeGrafter"/>
</dbReference>
<dbReference type="SUPFAM" id="SSF53448">
    <property type="entry name" value="Nucleotide-diphospho-sugar transferases"/>
    <property type="match status" value="1"/>
</dbReference>
<protein>
    <submittedName>
        <fullName evidence="1">Acylneuraminate cytidylyltransferase family protein</fullName>
    </submittedName>
</protein>
<evidence type="ECO:0000313" key="1">
    <source>
        <dbReference type="EMBL" id="RHB29413.1"/>
    </source>
</evidence>
<keyword evidence="1" id="KW-0548">Nucleotidyltransferase</keyword>
<dbReference type="Gene3D" id="3.90.550.10">
    <property type="entry name" value="Spore Coat Polysaccharide Biosynthesis Protein SpsA, Chain A"/>
    <property type="match status" value="1"/>
</dbReference>
<dbReference type="InterPro" id="IPR029044">
    <property type="entry name" value="Nucleotide-diphossugar_trans"/>
</dbReference>
<dbReference type="EMBL" id="QSGO01000032">
    <property type="protein sequence ID" value="RHB29413.1"/>
    <property type="molecule type" value="Genomic_DNA"/>
</dbReference>
<organism evidence="1 2">
    <name type="scientific">Bacteroides nordii</name>
    <dbReference type="NCBI Taxonomy" id="291645"/>
    <lineage>
        <taxon>Bacteria</taxon>
        <taxon>Pseudomonadati</taxon>
        <taxon>Bacteroidota</taxon>
        <taxon>Bacteroidia</taxon>
        <taxon>Bacteroidales</taxon>
        <taxon>Bacteroidaceae</taxon>
        <taxon>Bacteroides</taxon>
    </lineage>
</organism>
<dbReference type="InterPro" id="IPR003329">
    <property type="entry name" value="Cytidylyl_trans"/>
</dbReference>
<dbReference type="PANTHER" id="PTHR21485:SF3">
    <property type="entry name" value="N-ACYLNEURAMINATE CYTIDYLYLTRANSFERASE"/>
    <property type="match status" value="1"/>
</dbReference>
<accession>A0A413V764</accession>
<keyword evidence="1" id="KW-0808">Transferase</keyword>
<evidence type="ECO:0000313" key="2">
    <source>
        <dbReference type="Proteomes" id="UP000284379"/>
    </source>
</evidence>
<comment type="caution">
    <text evidence="1">The sequence shown here is derived from an EMBL/GenBank/DDBJ whole genome shotgun (WGS) entry which is preliminary data.</text>
</comment>
<reference evidence="1 2" key="1">
    <citation type="submission" date="2018-08" db="EMBL/GenBank/DDBJ databases">
        <title>A genome reference for cultivated species of the human gut microbiota.</title>
        <authorList>
            <person name="Zou Y."/>
            <person name="Xue W."/>
            <person name="Luo G."/>
        </authorList>
    </citation>
    <scope>NUCLEOTIDE SEQUENCE [LARGE SCALE GENOMIC DNA]</scope>
    <source>
        <strain evidence="1 2">AM40-30BH</strain>
    </source>
</reference>
<dbReference type="RefSeq" id="WP_122202302.1">
    <property type="nucleotide sequence ID" value="NZ_CABJFV010000032.1"/>
</dbReference>
<dbReference type="InterPro" id="IPR050793">
    <property type="entry name" value="CMP-NeuNAc_synthase"/>
</dbReference>